<dbReference type="PANTHER" id="PTHR42796:SF4">
    <property type="entry name" value="FUMARYLACETOACETATE HYDROLASE DOMAIN-CONTAINING PROTEIN 2A"/>
    <property type="match status" value="1"/>
</dbReference>
<dbReference type="SUPFAM" id="SSF56529">
    <property type="entry name" value="FAH"/>
    <property type="match status" value="1"/>
</dbReference>
<proteinExistence type="inferred from homology"/>
<gene>
    <name evidence="4" type="ORF">EI982_16350</name>
</gene>
<keyword evidence="4" id="KW-0378">Hydrolase</keyword>
<dbReference type="RefSeq" id="WP_157690699.1">
    <property type="nucleotide sequence ID" value="NZ_CP034345.1"/>
</dbReference>
<evidence type="ECO:0000313" key="5">
    <source>
        <dbReference type="Proteomes" id="UP000428325"/>
    </source>
</evidence>
<protein>
    <submittedName>
        <fullName evidence="4">FAA hydrolase family protein</fullName>
    </submittedName>
</protein>
<dbReference type="PANTHER" id="PTHR42796">
    <property type="entry name" value="FUMARYLACETOACETATE HYDROLASE DOMAIN-CONTAINING PROTEIN 2A-RELATED"/>
    <property type="match status" value="1"/>
</dbReference>
<evidence type="ECO:0000256" key="2">
    <source>
        <dbReference type="ARBA" id="ARBA00022723"/>
    </source>
</evidence>
<dbReference type="AlphaFoldDB" id="A0A6B9F6S8"/>
<evidence type="ECO:0000259" key="3">
    <source>
        <dbReference type="Pfam" id="PF01557"/>
    </source>
</evidence>
<dbReference type="InterPro" id="IPR036663">
    <property type="entry name" value="Fumarylacetoacetase_C_sf"/>
</dbReference>
<feature type="domain" description="Fumarylacetoacetase-like C-terminal" evidence="3">
    <location>
        <begin position="71"/>
        <end position="271"/>
    </location>
</feature>
<comment type="similarity">
    <text evidence="1">Belongs to the FAH family.</text>
</comment>
<organism evidence="4 5">
    <name type="scientific">Haloplanus rallus</name>
    <dbReference type="NCBI Taxonomy" id="1816183"/>
    <lineage>
        <taxon>Archaea</taxon>
        <taxon>Methanobacteriati</taxon>
        <taxon>Methanobacteriota</taxon>
        <taxon>Stenosarchaea group</taxon>
        <taxon>Halobacteria</taxon>
        <taxon>Halobacteriales</taxon>
        <taxon>Haloferacaceae</taxon>
        <taxon>Haloplanus</taxon>
    </lineage>
</organism>
<dbReference type="Proteomes" id="UP000428325">
    <property type="component" value="Chromosome"/>
</dbReference>
<dbReference type="GeneID" id="43371152"/>
<dbReference type="EMBL" id="CP034345">
    <property type="protein sequence ID" value="QGX96235.1"/>
    <property type="molecule type" value="Genomic_DNA"/>
</dbReference>
<dbReference type="InterPro" id="IPR051121">
    <property type="entry name" value="FAH"/>
</dbReference>
<keyword evidence="5" id="KW-1185">Reference proteome</keyword>
<evidence type="ECO:0000313" key="4">
    <source>
        <dbReference type="EMBL" id="QGX96235.1"/>
    </source>
</evidence>
<dbReference type="OrthoDB" id="6242at2157"/>
<keyword evidence="2" id="KW-0479">Metal-binding</keyword>
<dbReference type="Gene3D" id="3.90.850.10">
    <property type="entry name" value="Fumarylacetoacetase-like, C-terminal domain"/>
    <property type="match status" value="1"/>
</dbReference>
<reference evidence="4 5" key="1">
    <citation type="submission" date="2018-12" db="EMBL/GenBank/DDBJ databases">
        <title>Complete genome sequence of Haloplanus rallus MBLA0036.</title>
        <authorList>
            <person name="Nam Y.-d."/>
            <person name="Kang J."/>
            <person name="Chung W.-H."/>
            <person name="Park Y.S."/>
        </authorList>
    </citation>
    <scope>NUCLEOTIDE SEQUENCE [LARGE SCALE GENOMIC DNA]</scope>
    <source>
        <strain evidence="4 5">MBLA0036</strain>
    </source>
</reference>
<name>A0A6B9F6S8_9EURY</name>
<dbReference type="GO" id="GO:0046872">
    <property type="term" value="F:metal ion binding"/>
    <property type="evidence" value="ECO:0007669"/>
    <property type="project" value="UniProtKB-KW"/>
</dbReference>
<dbReference type="GO" id="GO:0016787">
    <property type="term" value="F:hydrolase activity"/>
    <property type="evidence" value="ECO:0007669"/>
    <property type="project" value="UniProtKB-KW"/>
</dbReference>
<sequence>MRYLARTADGRPLLGDDAGFVPLAAAYPDASSVRDVLPAASGGLVDPDEASAGRVGRDGLTLGPALADPGKLFGIGLNYADHAADLSEEPPDEPASFFKPATAATGPGGPIRLPPADVSDRVTAEAELAVVVGRTCRNVAVDEAAAVIAGYVPVVDVTAEDVLQRNPRFLTRAKSFDTFLVLGPHVAVPEPGRDLADVEVRTVVNDEVAARNVVGNMHFSPRELVAFHSEVMTLEPGDVISTGTPGAAVVEPGDHVRAEIDGVGRVEADVVR</sequence>
<accession>A0A6B9F6S8</accession>
<dbReference type="GO" id="GO:0044281">
    <property type="term" value="P:small molecule metabolic process"/>
    <property type="evidence" value="ECO:0007669"/>
    <property type="project" value="UniProtKB-ARBA"/>
</dbReference>
<evidence type="ECO:0000256" key="1">
    <source>
        <dbReference type="ARBA" id="ARBA00010211"/>
    </source>
</evidence>
<dbReference type="Pfam" id="PF01557">
    <property type="entry name" value="FAA_hydrolase"/>
    <property type="match status" value="1"/>
</dbReference>
<dbReference type="InterPro" id="IPR011234">
    <property type="entry name" value="Fumarylacetoacetase-like_C"/>
</dbReference>
<dbReference type="KEGG" id="hra:EI982_16350"/>